<dbReference type="AlphaFoldDB" id="A0A835DFQ6"/>
<dbReference type="InterPro" id="IPR033485">
    <property type="entry name" value="EMSY-LIKE_plant"/>
</dbReference>
<evidence type="ECO:0000313" key="2">
    <source>
        <dbReference type="EMBL" id="KAF8398494.1"/>
    </source>
</evidence>
<reference evidence="2 3" key="1">
    <citation type="submission" date="2020-04" db="EMBL/GenBank/DDBJ databases">
        <title>Plant Genome Project.</title>
        <authorList>
            <person name="Zhang R.-G."/>
        </authorList>
    </citation>
    <scope>NUCLEOTIDE SEQUENCE [LARGE SCALE GENOMIC DNA]</scope>
    <source>
        <strain evidence="2">YNK0</strain>
        <tissue evidence="2">Leaf</tissue>
    </source>
</reference>
<proteinExistence type="predicted"/>
<dbReference type="OrthoDB" id="1741841at2759"/>
<dbReference type="PANTHER" id="PTHR33432">
    <property type="entry name" value="PROTEIN EMSY-LIKE 4"/>
    <property type="match status" value="1"/>
</dbReference>
<dbReference type="GO" id="GO:0005634">
    <property type="term" value="C:nucleus"/>
    <property type="evidence" value="ECO:0007669"/>
    <property type="project" value="TreeGrafter"/>
</dbReference>
<evidence type="ECO:0000313" key="3">
    <source>
        <dbReference type="Proteomes" id="UP000655225"/>
    </source>
</evidence>
<sequence length="210" mass="22941">MQAVLPISKNWQKGISPGDIRWEGEDPGISRQGARGGLGRGVKKSLGRGGAIPGAGRGRKVTKGQFKKDFPPSQNGIGKKASDDIEILHTDTLIKEVERVFGESHPDPIEIEKARKVLKEHEQALVDAIARLADASDGESDDGDRPFSHGGQSMDQERGWRNRQYGGNRHTEHFEDEMTGEGRGDGSDGDKMAREGRVTSDEPQDCDEDI</sequence>
<dbReference type="GO" id="GO:0050832">
    <property type="term" value="P:defense response to fungus"/>
    <property type="evidence" value="ECO:0007669"/>
    <property type="project" value="InterPro"/>
</dbReference>
<name>A0A835DFQ6_TETSI</name>
<organism evidence="2 3">
    <name type="scientific">Tetracentron sinense</name>
    <name type="common">Spur-leaf</name>
    <dbReference type="NCBI Taxonomy" id="13715"/>
    <lineage>
        <taxon>Eukaryota</taxon>
        <taxon>Viridiplantae</taxon>
        <taxon>Streptophyta</taxon>
        <taxon>Embryophyta</taxon>
        <taxon>Tracheophyta</taxon>
        <taxon>Spermatophyta</taxon>
        <taxon>Magnoliopsida</taxon>
        <taxon>Trochodendrales</taxon>
        <taxon>Trochodendraceae</taxon>
        <taxon>Tetracentron</taxon>
    </lineage>
</organism>
<feature type="region of interest" description="Disordered" evidence="1">
    <location>
        <begin position="15"/>
        <end position="82"/>
    </location>
</feature>
<accession>A0A835DFQ6</accession>
<protein>
    <submittedName>
        <fullName evidence="2">Uncharacterized protein</fullName>
    </submittedName>
</protein>
<feature type="compositionally biased region" description="Basic and acidic residues" evidence="1">
    <location>
        <begin position="180"/>
        <end position="200"/>
    </location>
</feature>
<keyword evidence="3" id="KW-1185">Reference proteome</keyword>
<dbReference type="OMA" id="THSETWE"/>
<dbReference type="EMBL" id="JABCRI010000011">
    <property type="protein sequence ID" value="KAF8398494.1"/>
    <property type="molecule type" value="Genomic_DNA"/>
</dbReference>
<gene>
    <name evidence="2" type="ORF">HHK36_017423</name>
</gene>
<feature type="region of interest" description="Disordered" evidence="1">
    <location>
        <begin position="130"/>
        <end position="210"/>
    </location>
</feature>
<evidence type="ECO:0000256" key="1">
    <source>
        <dbReference type="SAM" id="MobiDB-lite"/>
    </source>
</evidence>
<dbReference type="PANTHER" id="PTHR33432:SF27">
    <property type="entry name" value="PROTEIN EMSY-LIKE 3"/>
    <property type="match status" value="1"/>
</dbReference>
<dbReference type="Proteomes" id="UP000655225">
    <property type="component" value="Unassembled WGS sequence"/>
</dbReference>
<comment type="caution">
    <text evidence="2">The sequence shown here is derived from an EMBL/GenBank/DDBJ whole genome shotgun (WGS) entry which is preliminary data.</text>
</comment>
<feature type="compositionally biased region" description="Gly residues" evidence="1">
    <location>
        <begin position="47"/>
        <end position="56"/>
    </location>
</feature>